<proteinExistence type="predicted"/>
<dbReference type="OrthoDB" id="826659at2"/>
<name>A0A1N6G4M2_9BACT</name>
<keyword evidence="2" id="KW-1185">Reference proteome</keyword>
<evidence type="ECO:0000313" key="1">
    <source>
        <dbReference type="EMBL" id="SIO02457.1"/>
    </source>
</evidence>
<reference evidence="1 2" key="1">
    <citation type="submission" date="2016-11" db="EMBL/GenBank/DDBJ databases">
        <authorList>
            <person name="Jaros S."/>
            <person name="Januszkiewicz K."/>
            <person name="Wedrychowicz H."/>
        </authorList>
    </citation>
    <scope>NUCLEOTIDE SEQUENCE [LARGE SCALE GENOMIC DNA]</scope>
    <source>
        <strain evidence="1 2">DSM 24787</strain>
    </source>
</reference>
<accession>A0A1N6G4M2</accession>
<organism evidence="1 2">
    <name type="scientific">Chitinophaga niabensis</name>
    <dbReference type="NCBI Taxonomy" id="536979"/>
    <lineage>
        <taxon>Bacteria</taxon>
        <taxon>Pseudomonadati</taxon>
        <taxon>Bacteroidota</taxon>
        <taxon>Chitinophagia</taxon>
        <taxon>Chitinophagales</taxon>
        <taxon>Chitinophagaceae</taxon>
        <taxon>Chitinophaga</taxon>
    </lineage>
</organism>
<dbReference type="EMBL" id="FSRA01000001">
    <property type="protein sequence ID" value="SIO02457.1"/>
    <property type="molecule type" value="Genomic_DNA"/>
</dbReference>
<dbReference type="AlphaFoldDB" id="A0A1N6G4M2"/>
<gene>
    <name evidence="1" type="ORF">SAMN04488055_2575</name>
</gene>
<evidence type="ECO:0000313" key="2">
    <source>
        <dbReference type="Proteomes" id="UP000185003"/>
    </source>
</evidence>
<dbReference type="Proteomes" id="UP000185003">
    <property type="component" value="Unassembled WGS sequence"/>
</dbReference>
<dbReference type="STRING" id="536979.SAMN04488055_2575"/>
<dbReference type="RefSeq" id="WP_074239623.1">
    <property type="nucleotide sequence ID" value="NZ_FSRA01000001.1"/>
</dbReference>
<evidence type="ECO:0008006" key="3">
    <source>
        <dbReference type="Google" id="ProtNLM"/>
    </source>
</evidence>
<protein>
    <recommendedName>
        <fullName evidence="3">Lipocalin-like domain-containing protein</fullName>
    </recommendedName>
</protein>
<sequence length="131" mass="14295">MRKLTLVLLLFVSCSRDNNSPVVDPNAPTSGTWRVSLFSERGNNETSDFNGYTFTFGNTGTATASKSGTTKNGTWNISSNKFNLDLGVKSDANKPLGELTDDWKIISVNTNEIKLTDDNASSAEFLTFTKN</sequence>